<evidence type="ECO:0000256" key="5">
    <source>
        <dbReference type="ARBA" id="ARBA00031395"/>
    </source>
</evidence>
<evidence type="ECO:0000256" key="2">
    <source>
        <dbReference type="ARBA" id="ARBA00012616"/>
    </source>
</evidence>
<dbReference type="Pfam" id="PF01571">
    <property type="entry name" value="GCV_T"/>
    <property type="match status" value="1"/>
</dbReference>
<keyword evidence="12" id="KW-1185">Reference proteome</keyword>
<dbReference type="Pfam" id="PF08669">
    <property type="entry name" value="GCV_T_C"/>
    <property type="match status" value="1"/>
</dbReference>
<organism evidence="11 12">
    <name type="scientific">Allobranchiibius huperziae</name>
    <dbReference type="NCBI Taxonomy" id="1874116"/>
    <lineage>
        <taxon>Bacteria</taxon>
        <taxon>Bacillati</taxon>
        <taxon>Actinomycetota</taxon>
        <taxon>Actinomycetes</taxon>
        <taxon>Micrococcales</taxon>
        <taxon>Dermacoccaceae</taxon>
        <taxon>Allobranchiibius</taxon>
    </lineage>
</organism>
<dbReference type="InterPro" id="IPR027266">
    <property type="entry name" value="TrmE/GcvT-like"/>
</dbReference>
<evidence type="ECO:0000313" key="11">
    <source>
        <dbReference type="EMBL" id="NYJ75073.1"/>
    </source>
</evidence>
<feature type="domain" description="GCVT N-terminal" evidence="9">
    <location>
        <begin position="24"/>
        <end position="281"/>
    </location>
</feature>
<dbReference type="GO" id="GO:0005829">
    <property type="term" value="C:cytosol"/>
    <property type="evidence" value="ECO:0007669"/>
    <property type="project" value="TreeGrafter"/>
</dbReference>
<protein>
    <recommendedName>
        <fullName evidence="2">aminomethyltransferase</fullName>
        <ecNumber evidence="2">2.1.2.10</ecNumber>
    </recommendedName>
    <alternativeName>
        <fullName evidence="5">Glycine cleavage system T protein</fullName>
    </alternativeName>
</protein>
<feature type="region of interest" description="Disordered" evidence="8">
    <location>
        <begin position="1"/>
        <end position="22"/>
    </location>
</feature>
<proteinExistence type="inferred from homology"/>
<evidence type="ECO:0000256" key="4">
    <source>
        <dbReference type="ARBA" id="ARBA00022679"/>
    </source>
</evidence>
<dbReference type="NCBIfam" id="TIGR00528">
    <property type="entry name" value="gcvT"/>
    <property type="match status" value="1"/>
</dbReference>
<accession>A0A853DGB4</accession>
<dbReference type="RefSeq" id="WP_179481444.1">
    <property type="nucleotide sequence ID" value="NZ_JACCFW010000001.1"/>
</dbReference>
<feature type="domain" description="Aminomethyltransferase C-terminal" evidence="10">
    <location>
        <begin position="305"/>
        <end position="377"/>
    </location>
</feature>
<dbReference type="GO" id="GO:0032259">
    <property type="term" value="P:methylation"/>
    <property type="evidence" value="ECO:0007669"/>
    <property type="project" value="UniProtKB-KW"/>
</dbReference>
<evidence type="ECO:0000256" key="3">
    <source>
        <dbReference type="ARBA" id="ARBA00022576"/>
    </source>
</evidence>
<dbReference type="PANTHER" id="PTHR43757">
    <property type="entry name" value="AMINOMETHYLTRANSFERASE"/>
    <property type="match status" value="1"/>
</dbReference>
<dbReference type="Proteomes" id="UP000571817">
    <property type="component" value="Unassembled WGS sequence"/>
</dbReference>
<name>A0A853DGB4_9MICO</name>
<dbReference type="InterPro" id="IPR006223">
    <property type="entry name" value="GcvT"/>
</dbReference>
<keyword evidence="3" id="KW-0032">Aminotransferase</keyword>
<dbReference type="InterPro" id="IPR028896">
    <property type="entry name" value="GcvT/YgfZ/DmdA"/>
</dbReference>
<keyword evidence="11" id="KW-0489">Methyltransferase</keyword>
<reference evidence="11 12" key="1">
    <citation type="submission" date="2020-07" db="EMBL/GenBank/DDBJ databases">
        <title>Sequencing the genomes of 1000 actinobacteria strains.</title>
        <authorList>
            <person name="Klenk H.-P."/>
        </authorList>
    </citation>
    <scope>NUCLEOTIDE SEQUENCE [LARGE SCALE GENOMIC DNA]</scope>
    <source>
        <strain evidence="11 12">DSM 29531</strain>
    </source>
</reference>
<sequence>MTSLPPDATALPVADAPARTSPLDERHRALGAKMADFGGWQMPIEYAGGGVLREHTAVRERVGIFDVSHLGKASVRGPGAADFVNRCFTNDLRKIAPPKAQYTMCCDEATGGVVDDLIQYFTSEDEIFLVPNAANTAEVVRRLQAAAPEGIEVRDQHEDYGIVAVQGPRSAEVLQRLGLPTDMDYMSFTSAATSWQGRDIIVLRSGYTGEKGFELVPRWDDTPALWDALMDAIRDLDGLPCGLGARDTLRTEMGYPLHGSDLSMRITPNMARAGWAVGWNKEQFWGKDVLAKQRAEKSCRLAWGLLATGRGIPRAHCAVTREDGTVVGEVTSGTMSPTLKQGIALALLDRGITAGDELVVDVRGRALPVTVVKPPFVQVQPS</sequence>
<comment type="catalytic activity">
    <reaction evidence="6">
        <text>N(6)-[(R)-S(8)-aminomethyldihydrolipoyl]-L-lysyl-[protein] + (6S)-5,6,7,8-tetrahydrofolate = N(6)-[(R)-dihydrolipoyl]-L-lysyl-[protein] + (6R)-5,10-methylene-5,6,7,8-tetrahydrofolate + NH4(+)</text>
        <dbReference type="Rhea" id="RHEA:16945"/>
        <dbReference type="Rhea" id="RHEA-COMP:10475"/>
        <dbReference type="Rhea" id="RHEA-COMP:10492"/>
        <dbReference type="ChEBI" id="CHEBI:15636"/>
        <dbReference type="ChEBI" id="CHEBI:28938"/>
        <dbReference type="ChEBI" id="CHEBI:57453"/>
        <dbReference type="ChEBI" id="CHEBI:83100"/>
        <dbReference type="ChEBI" id="CHEBI:83143"/>
        <dbReference type="EC" id="2.1.2.10"/>
    </reaction>
</comment>
<dbReference type="SUPFAM" id="SSF103025">
    <property type="entry name" value="Folate-binding domain"/>
    <property type="match status" value="1"/>
</dbReference>
<dbReference type="Gene3D" id="3.30.1360.120">
    <property type="entry name" value="Probable tRNA modification gtpase trme, domain 1"/>
    <property type="match status" value="1"/>
</dbReference>
<dbReference type="InterPro" id="IPR029043">
    <property type="entry name" value="GcvT/YgfZ_C"/>
</dbReference>
<dbReference type="GO" id="GO:0008483">
    <property type="term" value="F:transaminase activity"/>
    <property type="evidence" value="ECO:0007669"/>
    <property type="project" value="UniProtKB-KW"/>
</dbReference>
<evidence type="ECO:0000256" key="6">
    <source>
        <dbReference type="ARBA" id="ARBA00047665"/>
    </source>
</evidence>
<dbReference type="EC" id="2.1.2.10" evidence="2"/>
<evidence type="ECO:0000256" key="8">
    <source>
        <dbReference type="SAM" id="MobiDB-lite"/>
    </source>
</evidence>
<keyword evidence="4 11" id="KW-0808">Transferase</keyword>
<evidence type="ECO:0000259" key="10">
    <source>
        <dbReference type="Pfam" id="PF08669"/>
    </source>
</evidence>
<dbReference type="PANTHER" id="PTHR43757:SF2">
    <property type="entry name" value="AMINOMETHYLTRANSFERASE, MITOCHONDRIAL"/>
    <property type="match status" value="1"/>
</dbReference>
<dbReference type="GO" id="GO:0006546">
    <property type="term" value="P:glycine catabolic process"/>
    <property type="evidence" value="ECO:0007669"/>
    <property type="project" value="InterPro"/>
</dbReference>
<evidence type="ECO:0000313" key="12">
    <source>
        <dbReference type="Proteomes" id="UP000571817"/>
    </source>
</evidence>
<evidence type="ECO:0000256" key="1">
    <source>
        <dbReference type="ARBA" id="ARBA00008609"/>
    </source>
</evidence>
<evidence type="ECO:0000256" key="7">
    <source>
        <dbReference type="PIRSR" id="PIRSR006487-1"/>
    </source>
</evidence>
<comment type="similarity">
    <text evidence="1">Belongs to the GcvT family.</text>
</comment>
<comment type="caution">
    <text evidence="11">The sequence shown here is derived from an EMBL/GenBank/DDBJ whole genome shotgun (WGS) entry which is preliminary data.</text>
</comment>
<dbReference type="NCBIfam" id="NF001567">
    <property type="entry name" value="PRK00389.1"/>
    <property type="match status" value="1"/>
</dbReference>
<evidence type="ECO:0000259" key="9">
    <source>
        <dbReference type="Pfam" id="PF01571"/>
    </source>
</evidence>
<dbReference type="SUPFAM" id="SSF101790">
    <property type="entry name" value="Aminomethyltransferase beta-barrel domain"/>
    <property type="match status" value="1"/>
</dbReference>
<dbReference type="GO" id="GO:0005960">
    <property type="term" value="C:glycine cleavage complex"/>
    <property type="evidence" value="ECO:0007669"/>
    <property type="project" value="InterPro"/>
</dbReference>
<gene>
    <name evidence="11" type="ORF">HNR15_002036</name>
</gene>
<dbReference type="EMBL" id="JACCFW010000001">
    <property type="protein sequence ID" value="NYJ75073.1"/>
    <property type="molecule type" value="Genomic_DNA"/>
</dbReference>
<dbReference type="InterPro" id="IPR006222">
    <property type="entry name" value="GCVT_N"/>
</dbReference>
<dbReference type="AlphaFoldDB" id="A0A853DGB4"/>
<dbReference type="GO" id="GO:0004047">
    <property type="term" value="F:aminomethyltransferase activity"/>
    <property type="evidence" value="ECO:0007669"/>
    <property type="project" value="UniProtKB-EC"/>
</dbReference>
<dbReference type="InterPro" id="IPR013977">
    <property type="entry name" value="GcvT_C"/>
</dbReference>
<feature type="binding site" evidence="7">
    <location>
        <position position="214"/>
    </location>
    <ligand>
        <name>substrate</name>
    </ligand>
</feature>
<dbReference type="PIRSF" id="PIRSF006487">
    <property type="entry name" value="GcvT"/>
    <property type="match status" value="1"/>
</dbReference>
<dbReference type="GO" id="GO:0008168">
    <property type="term" value="F:methyltransferase activity"/>
    <property type="evidence" value="ECO:0007669"/>
    <property type="project" value="UniProtKB-KW"/>
</dbReference>